<accession>A0A0F9AW46</accession>
<comment type="caution">
    <text evidence="1">The sequence shown here is derived from an EMBL/GenBank/DDBJ whole genome shotgun (WGS) entry which is preliminary data.</text>
</comment>
<dbReference type="EMBL" id="LAZR01040710">
    <property type="protein sequence ID" value="KKL13809.1"/>
    <property type="molecule type" value="Genomic_DNA"/>
</dbReference>
<feature type="non-terminal residue" evidence="1">
    <location>
        <position position="45"/>
    </location>
</feature>
<sequence length="45" mass="5452">MRINIVETFFSCKDKRIRPKGFLNSFFQKFNCRYLSHLSNLILKP</sequence>
<protein>
    <submittedName>
        <fullName evidence="1">Uncharacterized protein</fullName>
    </submittedName>
</protein>
<name>A0A0F9AW46_9ZZZZ</name>
<gene>
    <name evidence="1" type="ORF">LCGC14_2522060</name>
</gene>
<organism evidence="1">
    <name type="scientific">marine sediment metagenome</name>
    <dbReference type="NCBI Taxonomy" id="412755"/>
    <lineage>
        <taxon>unclassified sequences</taxon>
        <taxon>metagenomes</taxon>
        <taxon>ecological metagenomes</taxon>
    </lineage>
</organism>
<reference evidence="1" key="1">
    <citation type="journal article" date="2015" name="Nature">
        <title>Complex archaea that bridge the gap between prokaryotes and eukaryotes.</title>
        <authorList>
            <person name="Spang A."/>
            <person name="Saw J.H."/>
            <person name="Jorgensen S.L."/>
            <person name="Zaremba-Niedzwiedzka K."/>
            <person name="Martijn J."/>
            <person name="Lind A.E."/>
            <person name="van Eijk R."/>
            <person name="Schleper C."/>
            <person name="Guy L."/>
            <person name="Ettema T.J."/>
        </authorList>
    </citation>
    <scope>NUCLEOTIDE SEQUENCE</scope>
</reference>
<evidence type="ECO:0000313" key="1">
    <source>
        <dbReference type="EMBL" id="KKL13809.1"/>
    </source>
</evidence>
<dbReference type="AlphaFoldDB" id="A0A0F9AW46"/>
<proteinExistence type="predicted"/>